<gene>
    <name evidence="1" type="ORF">IIF7_20161</name>
</gene>
<proteinExistence type="predicted"/>
<keyword evidence="2" id="KW-1185">Reference proteome</keyword>
<evidence type="ECO:0000313" key="1">
    <source>
        <dbReference type="EMBL" id="ORL43569.1"/>
    </source>
</evidence>
<reference evidence="1 2" key="1">
    <citation type="submission" date="2013-04" db="EMBL/GenBank/DDBJ databases">
        <title>Zunongwangia sp. 22II14-10F7 Genome Sequencing.</title>
        <authorList>
            <person name="Lai Q."/>
            <person name="Shao Z."/>
        </authorList>
    </citation>
    <scope>NUCLEOTIDE SEQUENCE [LARGE SCALE GENOMIC DNA]</scope>
    <source>
        <strain evidence="1 2">22II14-10F7</strain>
    </source>
</reference>
<comment type="caution">
    <text evidence="1">The sequence shown here is derived from an EMBL/GenBank/DDBJ whole genome shotgun (WGS) entry which is preliminary data.</text>
</comment>
<organism evidence="1 2">
    <name type="scientific">Zunongwangia atlantica 22II14-10F7</name>
    <dbReference type="NCBI Taxonomy" id="1185767"/>
    <lineage>
        <taxon>Bacteria</taxon>
        <taxon>Pseudomonadati</taxon>
        <taxon>Bacteroidota</taxon>
        <taxon>Flavobacteriia</taxon>
        <taxon>Flavobacteriales</taxon>
        <taxon>Flavobacteriaceae</taxon>
        <taxon>Zunongwangia</taxon>
    </lineage>
</organism>
<dbReference type="EMBL" id="ARYN01000037">
    <property type="protein sequence ID" value="ORL43569.1"/>
    <property type="molecule type" value="Genomic_DNA"/>
</dbReference>
<dbReference type="Proteomes" id="UP000192746">
    <property type="component" value="Unassembled WGS sequence"/>
</dbReference>
<dbReference type="AlphaFoldDB" id="A0A1Y1SXR6"/>
<sequence>MKITAPYILLLFLMAIFFRQETKADSFRKQSYSSFASKKEQMVCKQTHALHLVETIQLKKLQETHKRDRFQDLSGFKSFPLIVVSNSYSNKHFQYLLRNKRKFLYNLIFPYHLFW</sequence>
<protein>
    <submittedName>
        <fullName evidence="1">Uncharacterized protein</fullName>
    </submittedName>
</protein>
<accession>A0A1Y1SXR6</accession>
<evidence type="ECO:0000313" key="2">
    <source>
        <dbReference type="Proteomes" id="UP000192746"/>
    </source>
</evidence>
<name>A0A1Y1SXR6_9FLAO</name>